<name>A0ABR3NVD3_9TELE</name>
<dbReference type="EMBL" id="JAYMGO010000002">
    <property type="protein sequence ID" value="KAL1280978.1"/>
    <property type="molecule type" value="Genomic_DNA"/>
</dbReference>
<feature type="region of interest" description="Disordered" evidence="4">
    <location>
        <begin position="135"/>
        <end position="163"/>
    </location>
</feature>
<evidence type="ECO:0000256" key="4">
    <source>
        <dbReference type="SAM" id="MobiDB-lite"/>
    </source>
</evidence>
<gene>
    <name evidence="6" type="ORF">QQF64_015578</name>
</gene>
<proteinExistence type="inferred from homology"/>
<feature type="domain" description="AIG1-type G" evidence="5">
    <location>
        <begin position="323"/>
        <end position="446"/>
    </location>
</feature>
<evidence type="ECO:0000313" key="7">
    <source>
        <dbReference type="Proteomes" id="UP001558613"/>
    </source>
</evidence>
<feature type="region of interest" description="Disordered" evidence="4">
    <location>
        <begin position="217"/>
        <end position="249"/>
    </location>
</feature>
<evidence type="ECO:0000313" key="6">
    <source>
        <dbReference type="EMBL" id="KAL1280978.1"/>
    </source>
</evidence>
<comment type="similarity">
    <text evidence="1">Belongs to the TRAFAC class TrmE-Era-EngA-EngB-Septin-like GTPase superfamily. AIG1/Toc34/Toc159-like paraseptin GTPase family. IAN subfamily.</text>
</comment>
<reference evidence="6 7" key="1">
    <citation type="submission" date="2023-09" db="EMBL/GenBank/DDBJ databases">
        <authorList>
            <person name="Wang M."/>
        </authorList>
    </citation>
    <scope>NUCLEOTIDE SEQUENCE [LARGE SCALE GENOMIC DNA]</scope>
    <source>
        <strain evidence="6">GT-2023</strain>
        <tissue evidence="6">Liver</tissue>
    </source>
</reference>
<protein>
    <recommendedName>
        <fullName evidence="5">AIG1-type G domain-containing protein</fullName>
    </recommendedName>
</protein>
<keyword evidence="7" id="KW-1185">Reference proteome</keyword>
<feature type="region of interest" description="Disordered" evidence="4">
    <location>
        <begin position="559"/>
        <end position="581"/>
    </location>
</feature>
<organism evidence="6 7">
    <name type="scientific">Cirrhinus molitorella</name>
    <name type="common">mud carp</name>
    <dbReference type="NCBI Taxonomy" id="172907"/>
    <lineage>
        <taxon>Eukaryota</taxon>
        <taxon>Metazoa</taxon>
        <taxon>Chordata</taxon>
        <taxon>Craniata</taxon>
        <taxon>Vertebrata</taxon>
        <taxon>Euteleostomi</taxon>
        <taxon>Actinopterygii</taxon>
        <taxon>Neopterygii</taxon>
        <taxon>Teleostei</taxon>
        <taxon>Ostariophysi</taxon>
        <taxon>Cypriniformes</taxon>
        <taxon>Cyprinidae</taxon>
        <taxon>Labeoninae</taxon>
        <taxon>Labeonini</taxon>
        <taxon>Cirrhinus</taxon>
    </lineage>
</organism>
<keyword evidence="3" id="KW-0342">GTP-binding</keyword>
<keyword evidence="2" id="KW-0547">Nucleotide-binding</keyword>
<dbReference type="InterPro" id="IPR006703">
    <property type="entry name" value="G_AIG1"/>
</dbReference>
<dbReference type="InterPro" id="IPR027417">
    <property type="entry name" value="P-loop_NTPase"/>
</dbReference>
<dbReference type="Gene3D" id="3.40.50.300">
    <property type="entry name" value="P-loop containing nucleotide triphosphate hydrolases"/>
    <property type="match status" value="1"/>
</dbReference>
<evidence type="ECO:0000256" key="3">
    <source>
        <dbReference type="ARBA" id="ARBA00023134"/>
    </source>
</evidence>
<sequence length="581" mass="65234">MFFICVDSVKAPVLTVNSNWSSSDSCTVNFTCKAHEIMINSSYQNNRCSPEEVTSHEINTLILNCNEESIICNYSNPLGWIPVADQINSLIIMDQGTDDDVMDTSPESYGDSGDVMDISSVSYRNPNDVNLPVAHQNTDDAMDTPHETDQEAAPAPPVAHQNPDTMMDSPPLTNSENYTENINKENYDPFVTDLTTKVEFQMQPTSVTLLSLQDSVKPVEEGSNPKPDGNANIVADVSSGLNDSSHNTDHGNPDLTIAVFGSYDAVEFGCDNILLGDKQLCHKNAEFPMIIQERKLSEHCFSVINMIGSHETDSKPLDHVIGQLMNENEIHAFIFVMRLGQLTDADKMGIEWLQRIFGDRVLSFVIILFTYEKEEECDTIIDDLKNNSVLEQLLKKCEGRYHTCSKIMNSQSEMSEMMDRIKRLFTDNYQRCYTREMYSSLRDPQNSEYQSGAETVSIGETNAQTLGSLVQTDKGDKQKLSAEQLIDRLYLEGKHQKLITVDFLKPIVQSQSQESCAEEELASVFLQKLMMMDYRARLSSHSGHFDKSTKAGRQLMTQELPRQQQNQSTDGWSGGDRLSCS</sequence>
<feature type="compositionally biased region" description="Polar residues" evidence="4">
    <location>
        <begin position="559"/>
        <end position="571"/>
    </location>
</feature>
<dbReference type="Proteomes" id="UP001558613">
    <property type="component" value="Unassembled WGS sequence"/>
</dbReference>
<comment type="caution">
    <text evidence="6">The sequence shown here is derived from an EMBL/GenBank/DDBJ whole genome shotgun (WGS) entry which is preliminary data.</text>
</comment>
<accession>A0ABR3NVD3</accession>
<evidence type="ECO:0000256" key="2">
    <source>
        <dbReference type="ARBA" id="ARBA00022741"/>
    </source>
</evidence>
<dbReference type="InterPro" id="IPR045058">
    <property type="entry name" value="GIMA/IAN/Toc"/>
</dbReference>
<evidence type="ECO:0000256" key="1">
    <source>
        <dbReference type="ARBA" id="ARBA00008535"/>
    </source>
</evidence>
<dbReference type="PANTHER" id="PTHR10903">
    <property type="entry name" value="GTPASE, IMAP FAMILY MEMBER-RELATED"/>
    <property type="match status" value="1"/>
</dbReference>
<dbReference type="PANTHER" id="PTHR10903:SF188">
    <property type="entry name" value="GTPASE IMAP FAMILY MEMBER 2-LIKE-RELATED"/>
    <property type="match status" value="1"/>
</dbReference>
<evidence type="ECO:0000259" key="5">
    <source>
        <dbReference type="Pfam" id="PF04548"/>
    </source>
</evidence>
<dbReference type="Pfam" id="PF04548">
    <property type="entry name" value="AIG1"/>
    <property type="match status" value="1"/>
</dbReference>